<reference evidence="2 3" key="1">
    <citation type="submission" date="2018-12" db="EMBL/GenBank/DDBJ databases">
        <title>Genome sequencing of Eikenella corrodens KCOM 3110 (= JS217).</title>
        <authorList>
            <person name="Koo J.-K."/>
            <person name="Park S.-N."/>
            <person name="Lim Y.K."/>
        </authorList>
    </citation>
    <scope>NUCLEOTIDE SEQUENCE [LARGE SCALE GENOMIC DNA]</scope>
    <source>
        <strain evidence="2 3">KCOM 3110</strain>
    </source>
</reference>
<evidence type="ECO:0000313" key="3">
    <source>
        <dbReference type="Proteomes" id="UP000282435"/>
    </source>
</evidence>
<name>A0A3S9SKN3_EIKCO</name>
<sequence>MPIGFQVASTIRQRLPEKYSGLNLNQYSVVSPCRNVCTVCGSPPCPDLNLIHYTSTPPPVRFSQSPPPRNPRPYLARRTSRSA</sequence>
<evidence type="ECO:0000313" key="2">
    <source>
        <dbReference type="EMBL" id="AZR60050.1"/>
    </source>
</evidence>
<dbReference type="EMBL" id="CP034670">
    <property type="protein sequence ID" value="AZR60050.1"/>
    <property type="molecule type" value="Genomic_DNA"/>
</dbReference>
<dbReference type="AlphaFoldDB" id="A0A3S9SKN3"/>
<protein>
    <submittedName>
        <fullName evidence="2">Uncharacterized protein</fullName>
    </submittedName>
</protein>
<gene>
    <name evidence="2" type="ORF">ELB75_08445</name>
</gene>
<proteinExistence type="predicted"/>
<dbReference type="Proteomes" id="UP000282435">
    <property type="component" value="Chromosome"/>
</dbReference>
<organism evidence="2 3">
    <name type="scientific">Eikenella corrodens</name>
    <dbReference type="NCBI Taxonomy" id="539"/>
    <lineage>
        <taxon>Bacteria</taxon>
        <taxon>Pseudomonadati</taxon>
        <taxon>Pseudomonadota</taxon>
        <taxon>Betaproteobacteria</taxon>
        <taxon>Neisseriales</taxon>
        <taxon>Neisseriaceae</taxon>
        <taxon>Eikenella</taxon>
    </lineage>
</organism>
<feature type="compositionally biased region" description="Pro residues" evidence="1">
    <location>
        <begin position="57"/>
        <end position="71"/>
    </location>
</feature>
<accession>A0A3S9SKN3</accession>
<evidence type="ECO:0000256" key="1">
    <source>
        <dbReference type="SAM" id="MobiDB-lite"/>
    </source>
</evidence>
<feature type="region of interest" description="Disordered" evidence="1">
    <location>
        <begin position="57"/>
        <end position="83"/>
    </location>
</feature>